<keyword evidence="1" id="KW-0547">Nucleotide-binding</keyword>
<keyword evidence="2" id="KW-0067">ATP-binding</keyword>
<dbReference type="InterPro" id="IPR041664">
    <property type="entry name" value="AAA_16"/>
</dbReference>
<dbReference type="Gene3D" id="3.40.50.300">
    <property type="entry name" value="P-loop containing nucleotide triphosphate hydrolases"/>
    <property type="match status" value="1"/>
</dbReference>
<evidence type="ECO:0000313" key="5">
    <source>
        <dbReference type="Proteomes" id="UP001519332"/>
    </source>
</evidence>
<dbReference type="Gene3D" id="1.10.10.10">
    <property type="entry name" value="Winged helix-like DNA-binding domain superfamily/Winged helix DNA-binding domain"/>
    <property type="match status" value="1"/>
</dbReference>
<dbReference type="Gene3D" id="1.25.40.10">
    <property type="entry name" value="Tetratricopeptide repeat domain"/>
    <property type="match status" value="2"/>
</dbReference>
<dbReference type="InterPro" id="IPR011990">
    <property type="entry name" value="TPR-like_helical_dom_sf"/>
</dbReference>
<comment type="caution">
    <text evidence="4">The sequence shown here is derived from an EMBL/GenBank/DDBJ whole genome shotgun (WGS) entry which is preliminary data.</text>
</comment>
<evidence type="ECO:0000256" key="1">
    <source>
        <dbReference type="ARBA" id="ARBA00022741"/>
    </source>
</evidence>
<organism evidence="4 5">
    <name type="scientific">Kibdelosporangium banguiense</name>
    <dbReference type="NCBI Taxonomy" id="1365924"/>
    <lineage>
        <taxon>Bacteria</taxon>
        <taxon>Bacillati</taxon>
        <taxon>Actinomycetota</taxon>
        <taxon>Actinomycetes</taxon>
        <taxon>Pseudonocardiales</taxon>
        <taxon>Pseudonocardiaceae</taxon>
        <taxon>Kibdelosporangium</taxon>
    </lineage>
</organism>
<keyword evidence="4" id="KW-0238">DNA-binding</keyword>
<dbReference type="GO" id="GO:0003677">
    <property type="term" value="F:DNA binding"/>
    <property type="evidence" value="ECO:0007669"/>
    <property type="project" value="UniProtKB-KW"/>
</dbReference>
<dbReference type="SUPFAM" id="SSF48452">
    <property type="entry name" value="TPR-like"/>
    <property type="match status" value="1"/>
</dbReference>
<reference evidence="4 5" key="1">
    <citation type="submission" date="2021-03" db="EMBL/GenBank/DDBJ databases">
        <title>Sequencing the genomes of 1000 actinobacteria strains.</title>
        <authorList>
            <person name="Klenk H.-P."/>
        </authorList>
    </citation>
    <scope>NUCLEOTIDE SEQUENCE [LARGE SCALE GENOMIC DNA]</scope>
    <source>
        <strain evidence="4 5">DSM 46670</strain>
    </source>
</reference>
<dbReference type="EMBL" id="JAGINW010000001">
    <property type="protein sequence ID" value="MBP2329630.1"/>
    <property type="molecule type" value="Genomic_DNA"/>
</dbReference>
<dbReference type="InterPro" id="IPR036388">
    <property type="entry name" value="WH-like_DNA-bd_sf"/>
</dbReference>
<dbReference type="Proteomes" id="UP001519332">
    <property type="component" value="Unassembled WGS sequence"/>
</dbReference>
<protein>
    <submittedName>
        <fullName evidence="4">DNA-binding CsgD family transcriptional regulator</fullName>
    </submittedName>
</protein>
<dbReference type="SUPFAM" id="SSF52540">
    <property type="entry name" value="P-loop containing nucleoside triphosphate hydrolases"/>
    <property type="match status" value="1"/>
</dbReference>
<accession>A0ABS4U0C0</accession>
<name>A0ABS4U0C0_9PSEU</name>
<dbReference type="SMART" id="SM00421">
    <property type="entry name" value="HTH_LUXR"/>
    <property type="match status" value="1"/>
</dbReference>
<dbReference type="PANTHER" id="PTHR16305:SF35">
    <property type="entry name" value="TRANSCRIPTIONAL ACTIVATOR DOMAIN"/>
    <property type="match status" value="1"/>
</dbReference>
<dbReference type="PRINTS" id="PR00038">
    <property type="entry name" value="HTHLUXR"/>
</dbReference>
<dbReference type="InterPro" id="IPR016032">
    <property type="entry name" value="Sig_transdc_resp-reg_C-effctor"/>
</dbReference>
<dbReference type="PROSITE" id="PS00622">
    <property type="entry name" value="HTH_LUXR_1"/>
    <property type="match status" value="1"/>
</dbReference>
<dbReference type="RefSeq" id="WP_209646360.1">
    <property type="nucleotide sequence ID" value="NZ_JAGINW010000001.1"/>
</dbReference>
<evidence type="ECO:0000256" key="2">
    <source>
        <dbReference type="ARBA" id="ARBA00022840"/>
    </source>
</evidence>
<sequence length="1002" mass="107757">MGAAAGQQSPGDAMGTEGAVWAGCEGCLVGRREEVDRLRRLLMWPSGQGAARFAQVAGEPGIGKTRLLEEVAGLARHVGVPVLWGRAAEFERDLPFGVFVDAVADHLPEVSAERLAQLGEESLGLLRAVYPLRRGSARDQAVMDVERYRLHRAARALLEVLAAPEGLLLVLDDLHWADDGSIELLDHLIRHPPAARVVLAVAYRQRQASTRLSASLSQAMRRDDTELIEVGPLTVGEAEQLLGQDGHSHGITPGRWTRLYQASGGNPLYLQALARDSSGEHGIDEHDRIDPAQDIPTPVRAALSAELTAVASTELRVAHAAAVAGEEFDPPLVAAIAKCELDEALAAFDRLVERDLLRPARIAGHFRYRHPLVRNVAYQSAGAGWRVAAHARAATALQQRAAPATARAHHVERSAAYGDRQAVDVLLEAASTTLNTAPATAAHWLAVALRLLPDEVELEPMRLSLLSMRAKALGVTGRLADSRDLQHEVLRLLPAEPAEQRARVVGFCAVIDRLLGHHAEARALLLHELDGLADPDSVAAALLKLELASGRLTRGEFTTHHTWAREALAIARHQTDRALLATALGMCVLNDLLDGTVNADTFTMLDQTSAVVDALPDGDLSRHLEATVWLGLSEMFLERPAEALRHFDRGLRLARTTGQILLVAYLRQGQGATYRLLGRLQDAADCLDDALEAALLTGSDELRTFALAQQCWITTWRGDIPRALQLGEQAVATAGAVKDWPAAVAHALLAQAHLYADDPHACIQTLLQAGGGPALPNLDPLSRACWFELLAAAEAALNRTDRATEWADHAEALATTLGLSTRTGFAHLARAHALRSTDPAEAVAHATAAAESFAQAGDRLDAGRSHLLAGVLLDTCGHTELAGKQLASAHALFTACGAGLFQAWTLRAQRRVNARGPRNSRHSDRTGDLTRRELEIARLIGTGMTNREIAKHLHVSHKTVEVHLSRILAKLGVPTRSAVANALARADNGSRDDDCADLEPEK</sequence>
<dbReference type="Pfam" id="PF00196">
    <property type="entry name" value="GerE"/>
    <property type="match status" value="1"/>
</dbReference>
<proteinExistence type="predicted"/>
<dbReference type="PROSITE" id="PS50043">
    <property type="entry name" value="HTH_LUXR_2"/>
    <property type="match status" value="1"/>
</dbReference>
<dbReference type="InterPro" id="IPR027417">
    <property type="entry name" value="P-loop_NTPase"/>
</dbReference>
<evidence type="ECO:0000259" key="3">
    <source>
        <dbReference type="PROSITE" id="PS50043"/>
    </source>
</evidence>
<dbReference type="InterPro" id="IPR000792">
    <property type="entry name" value="Tscrpt_reg_LuxR_C"/>
</dbReference>
<dbReference type="PANTHER" id="PTHR16305">
    <property type="entry name" value="TESTICULAR SOLUBLE ADENYLYL CYCLASE"/>
    <property type="match status" value="1"/>
</dbReference>
<dbReference type="Pfam" id="PF13191">
    <property type="entry name" value="AAA_16"/>
    <property type="match status" value="1"/>
</dbReference>
<feature type="domain" description="HTH luxR-type" evidence="3">
    <location>
        <begin position="922"/>
        <end position="987"/>
    </location>
</feature>
<gene>
    <name evidence="4" type="ORF">JOF56_010015</name>
</gene>
<dbReference type="SUPFAM" id="SSF46894">
    <property type="entry name" value="C-terminal effector domain of the bipartite response regulators"/>
    <property type="match status" value="1"/>
</dbReference>
<keyword evidence="5" id="KW-1185">Reference proteome</keyword>
<dbReference type="CDD" id="cd06170">
    <property type="entry name" value="LuxR_C_like"/>
    <property type="match status" value="1"/>
</dbReference>
<evidence type="ECO:0000313" key="4">
    <source>
        <dbReference type="EMBL" id="MBP2329630.1"/>
    </source>
</evidence>